<evidence type="ECO:0000313" key="3">
    <source>
        <dbReference type="Proteomes" id="UP000247702"/>
    </source>
</evidence>
<proteinExistence type="predicted"/>
<dbReference type="AlphaFoldDB" id="A0A2Z6RGY3"/>
<evidence type="ECO:0000313" key="2">
    <source>
        <dbReference type="EMBL" id="GBC01956.1"/>
    </source>
</evidence>
<dbReference type="Proteomes" id="UP000247702">
    <property type="component" value="Unassembled WGS sequence"/>
</dbReference>
<sequence>MPPLLAPDSGEARNLDISIALKKIYYQPIGYYRNAKKLHEASQKAGYDFSLDEVREWLERQLLHLLHKSRPKFIPRASFNTIITPNEVHQADVLYTRHIKSGRTIYLFYLNLVDVASRYKATVPIGVALRGTAKSIKNIQGILTSTTIAKCLEKIYDDPENPLIWPKVFLSNKGSEFKGECEKLLRKHGVEIQKAKFKKTIGIAERYNLTFQKQFYSFLDAHDLLDSSSNIIELEDLPSVVDSIVEDLNNSVTRLLGISPADAIKKKSVFAKPSKPRKGPMGYDEKRLSYGDSVIYLLDLSEYKGGRRRATDMNWSSKIYNIRESLVQKNQPVLYWLEDDEGNGLERSFVREELQIIPPDIEYPPQWVLAI</sequence>
<dbReference type="InterPro" id="IPR001584">
    <property type="entry name" value="Integrase_cat-core"/>
</dbReference>
<dbReference type="InterPro" id="IPR036397">
    <property type="entry name" value="RNaseH_sf"/>
</dbReference>
<dbReference type="InterPro" id="IPR012337">
    <property type="entry name" value="RNaseH-like_sf"/>
</dbReference>
<dbReference type="SUPFAM" id="SSF53098">
    <property type="entry name" value="Ribonuclease H-like"/>
    <property type="match status" value="1"/>
</dbReference>
<dbReference type="PROSITE" id="PS50994">
    <property type="entry name" value="INTEGRASE"/>
    <property type="match status" value="1"/>
</dbReference>
<gene>
    <name evidence="2" type="ORF">RclHR1_00440022</name>
</gene>
<dbReference type="EMBL" id="BEXD01003779">
    <property type="protein sequence ID" value="GBC01956.1"/>
    <property type="molecule type" value="Genomic_DNA"/>
</dbReference>
<keyword evidence="3" id="KW-1185">Reference proteome</keyword>
<reference evidence="2 3" key="1">
    <citation type="submission" date="2017-11" db="EMBL/GenBank/DDBJ databases">
        <title>The genome of Rhizophagus clarus HR1 reveals common genetic basis of auxotrophy among arbuscular mycorrhizal fungi.</title>
        <authorList>
            <person name="Kobayashi Y."/>
        </authorList>
    </citation>
    <scope>NUCLEOTIDE SEQUENCE [LARGE SCALE GENOMIC DNA]</scope>
    <source>
        <strain evidence="2 3">HR1</strain>
    </source>
</reference>
<comment type="caution">
    <text evidence="2">The sequence shown here is derived from an EMBL/GenBank/DDBJ whole genome shotgun (WGS) entry which is preliminary data.</text>
</comment>
<dbReference type="GO" id="GO:0005634">
    <property type="term" value="C:nucleus"/>
    <property type="evidence" value="ECO:0007669"/>
    <property type="project" value="UniProtKB-ARBA"/>
</dbReference>
<dbReference type="Gene3D" id="3.30.420.10">
    <property type="entry name" value="Ribonuclease H-like superfamily/Ribonuclease H"/>
    <property type="match status" value="1"/>
</dbReference>
<dbReference type="GO" id="GO:0003676">
    <property type="term" value="F:nucleic acid binding"/>
    <property type="evidence" value="ECO:0007669"/>
    <property type="project" value="InterPro"/>
</dbReference>
<dbReference type="GO" id="GO:0015074">
    <property type="term" value="P:DNA integration"/>
    <property type="evidence" value="ECO:0007669"/>
    <property type="project" value="InterPro"/>
</dbReference>
<evidence type="ECO:0000259" key="1">
    <source>
        <dbReference type="PROSITE" id="PS50994"/>
    </source>
</evidence>
<feature type="domain" description="Integrase catalytic" evidence="1">
    <location>
        <begin position="81"/>
        <end position="268"/>
    </location>
</feature>
<name>A0A2Z6RGY3_9GLOM</name>
<accession>A0A2Z6RGY3</accession>
<organism evidence="2 3">
    <name type="scientific">Rhizophagus clarus</name>
    <dbReference type="NCBI Taxonomy" id="94130"/>
    <lineage>
        <taxon>Eukaryota</taxon>
        <taxon>Fungi</taxon>
        <taxon>Fungi incertae sedis</taxon>
        <taxon>Mucoromycota</taxon>
        <taxon>Glomeromycotina</taxon>
        <taxon>Glomeromycetes</taxon>
        <taxon>Glomerales</taxon>
        <taxon>Glomeraceae</taxon>
        <taxon>Rhizophagus</taxon>
    </lineage>
</organism>
<protein>
    <recommendedName>
        <fullName evidence="1">Integrase catalytic domain-containing protein</fullName>
    </recommendedName>
</protein>